<dbReference type="InterPro" id="IPR053012">
    <property type="entry name" value="ER-organelle_contact"/>
</dbReference>
<protein>
    <recommendedName>
        <fullName evidence="2">CRAL-TRIO domain-containing protein</fullName>
    </recommendedName>
</protein>
<dbReference type="Pfam" id="PF00650">
    <property type="entry name" value="CRAL_TRIO"/>
    <property type="match status" value="1"/>
</dbReference>
<dbReference type="PROSITE" id="PS50191">
    <property type="entry name" value="CRAL_TRIO"/>
    <property type="match status" value="1"/>
</dbReference>
<dbReference type="Proteomes" id="UP000821866">
    <property type="component" value="Chromosome 1"/>
</dbReference>
<dbReference type="VEuPathDB" id="VectorBase:LOC119186795"/>
<dbReference type="EMBL" id="JABSTU010000001">
    <property type="protein sequence ID" value="KAH8041382.1"/>
    <property type="molecule type" value="Genomic_DNA"/>
</dbReference>
<dbReference type="GO" id="GO:0012505">
    <property type="term" value="C:endomembrane system"/>
    <property type="evidence" value="ECO:0007669"/>
    <property type="project" value="TreeGrafter"/>
</dbReference>
<reference evidence="3" key="2">
    <citation type="submission" date="2021-09" db="EMBL/GenBank/DDBJ databases">
        <authorList>
            <person name="Jia N."/>
            <person name="Wang J."/>
            <person name="Shi W."/>
            <person name="Du L."/>
            <person name="Sun Y."/>
            <person name="Zhan W."/>
            <person name="Jiang J."/>
            <person name="Wang Q."/>
            <person name="Zhang B."/>
            <person name="Ji P."/>
            <person name="Sakyi L.B."/>
            <person name="Cui X."/>
            <person name="Yuan T."/>
            <person name="Jiang B."/>
            <person name="Yang W."/>
            <person name="Lam T.T.-Y."/>
            <person name="Chang Q."/>
            <person name="Ding S."/>
            <person name="Wang X."/>
            <person name="Zhu J."/>
            <person name="Ruan X."/>
            <person name="Zhao L."/>
            <person name="Wei J."/>
            <person name="Que T."/>
            <person name="Du C."/>
            <person name="Cheng J."/>
            <person name="Dai P."/>
            <person name="Han X."/>
            <person name="Huang E."/>
            <person name="Gao Y."/>
            <person name="Liu J."/>
            <person name="Shao H."/>
            <person name="Ye R."/>
            <person name="Li L."/>
            <person name="Wei W."/>
            <person name="Wang X."/>
            <person name="Wang C."/>
            <person name="Huo Q."/>
            <person name="Li W."/>
            <person name="Guo W."/>
            <person name="Chen H."/>
            <person name="Chen S."/>
            <person name="Zhou L."/>
            <person name="Zhou L."/>
            <person name="Ni X."/>
            <person name="Tian J."/>
            <person name="Zhou Y."/>
            <person name="Sheng Y."/>
            <person name="Liu T."/>
            <person name="Pan Y."/>
            <person name="Xia L."/>
            <person name="Li J."/>
            <person name="Zhao F."/>
            <person name="Cao W."/>
        </authorList>
    </citation>
    <scope>NUCLEOTIDE SEQUENCE</scope>
    <source>
        <strain evidence="3">Rmic-2018</strain>
        <tissue evidence="3">Larvae</tissue>
    </source>
</reference>
<dbReference type="GO" id="GO:0140284">
    <property type="term" value="C:endoplasmic reticulum-endosome membrane contact site"/>
    <property type="evidence" value="ECO:0007669"/>
    <property type="project" value="TreeGrafter"/>
</dbReference>
<feature type="region of interest" description="Disordered" evidence="1">
    <location>
        <begin position="278"/>
        <end position="298"/>
    </location>
</feature>
<evidence type="ECO:0000313" key="4">
    <source>
        <dbReference type="Proteomes" id="UP000821866"/>
    </source>
</evidence>
<dbReference type="AlphaFoldDB" id="A0A9J6F3J0"/>
<gene>
    <name evidence="3" type="ORF">HPB51_014663</name>
</gene>
<dbReference type="SUPFAM" id="SSF52087">
    <property type="entry name" value="CRAL/TRIO domain"/>
    <property type="match status" value="1"/>
</dbReference>
<feature type="domain" description="CRAL-TRIO" evidence="2">
    <location>
        <begin position="92"/>
        <end position="249"/>
    </location>
</feature>
<dbReference type="CDD" id="cd00170">
    <property type="entry name" value="SEC14"/>
    <property type="match status" value="1"/>
</dbReference>
<evidence type="ECO:0000313" key="3">
    <source>
        <dbReference type="EMBL" id="KAH8041382.1"/>
    </source>
</evidence>
<dbReference type="PANTHER" id="PTHR46384">
    <property type="entry name" value="MOTILE SPERM DOMAIN-CONTAINING PROTEIN 2"/>
    <property type="match status" value="1"/>
</dbReference>
<comment type="caution">
    <text evidence="3">The sequence shown here is derived from an EMBL/GenBank/DDBJ whole genome shotgun (WGS) entry which is preliminary data.</text>
</comment>
<dbReference type="SMART" id="SM00516">
    <property type="entry name" value="SEC14"/>
    <property type="match status" value="1"/>
</dbReference>
<keyword evidence="4" id="KW-1185">Reference proteome</keyword>
<sequence length="298" mass="35081">MPYMLENDVFGEEKNWAQVTPEQIRELRQHFLDTWNEEDDVYYDEDVKKIKESDDFCRKIIAHVRLDMDLAHKVAAYHLRWRRYVKIQDIKEESIPKEYFEQNAIYPYGKDKLGCHVLVLRCKNYTKGQADVLEVKRVFLFFLEKLYNEHGAKKITMVFDCSGAGLSNMDIDFTKFIFNVFLKRYPLGLGYVLVYDMPWLFNAAWKIIKGWMMPEAAARVKMVGKEEIKEYIDPKELPVHMGGTRTRIILRDTPASKLSGNARISEGVATSKLHQLDSQARRAPKLRQTRKIRTHHLE</sequence>
<reference evidence="3" key="1">
    <citation type="journal article" date="2020" name="Cell">
        <title>Large-Scale Comparative Analyses of Tick Genomes Elucidate Their Genetic Diversity and Vector Capacities.</title>
        <authorList>
            <consortium name="Tick Genome and Microbiome Consortium (TIGMIC)"/>
            <person name="Jia N."/>
            <person name="Wang J."/>
            <person name="Shi W."/>
            <person name="Du L."/>
            <person name="Sun Y."/>
            <person name="Zhan W."/>
            <person name="Jiang J.F."/>
            <person name="Wang Q."/>
            <person name="Zhang B."/>
            <person name="Ji P."/>
            <person name="Bell-Sakyi L."/>
            <person name="Cui X.M."/>
            <person name="Yuan T.T."/>
            <person name="Jiang B.G."/>
            <person name="Yang W.F."/>
            <person name="Lam T.T."/>
            <person name="Chang Q.C."/>
            <person name="Ding S.J."/>
            <person name="Wang X.J."/>
            <person name="Zhu J.G."/>
            <person name="Ruan X.D."/>
            <person name="Zhao L."/>
            <person name="Wei J.T."/>
            <person name="Ye R.Z."/>
            <person name="Que T.C."/>
            <person name="Du C.H."/>
            <person name="Zhou Y.H."/>
            <person name="Cheng J.X."/>
            <person name="Dai P.F."/>
            <person name="Guo W.B."/>
            <person name="Han X.H."/>
            <person name="Huang E.J."/>
            <person name="Li L.F."/>
            <person name="Wei W."/>
            <person name="Gao Y.C."/>
            <person name="Liu J.Z."/>
            <person name="Shao H.Z."/>
            <person name="Wang X."/>
            <person name="Wang C.C."/>
            <person name="Yang T.C."/>
            <person name="Huo Q.B."/>
            <person name="Li W."/>
            <person name="Chen H.Y."/>
            <person name="Chen S.E."/>
            <person name="Zhou L.G."/>
            <person name="Ni X.B."/>
            <person name="Tian J.H."/>
            <person name="Sheng Y."/>
            <person name="Liu T."/>
            <person name="Pan Y.S."/>
            <person name="Xia L.Y."/>
            <person name="Li J."/>
            <person name="Zhao F."/>
            <person name="Cao W.C."/>
        </authorList>
    </citation>
    <scope>NUCLEOTIDE SEQUENCE</scope>
    <source>
        <strain evidence="3">Rmic-2018</strain>
    </source>
</reference>
<dbReference type="Gene3D" id="3.40.525.10">
    <property type="entry name" value="CRAL-TRIO lipid binding domain"/>
    <property type="match status" value="1"/>
</dbReference>
<accession>A0A9J6F3J0</accession>
<dbReference type="PANTHER" id="PTHR46384:SF1">
    <property type="entry name" value="MOTILE SPERM DOMAIN-CONTAINING PROTEIN 2"/>
    <property type="match status" value="1"/>
</dbReference>
<feature type="compositionally biased region" description="Basic residues" evidence="1">
    <location>
        <begin position="282"/>
        <end position="298"/>
    </location>
</feature>
<organism evidence="3 4">
    <name type="scientific">Rhipicephalus microplus</name>
    <name type="common">Cattle tick</name>
    <name type="synonym">Boophilus microplus</name>
    <dbReference type="NCBI Taxonomy" id="6941"/>
    <lineage>
        <taxon>Eukaryota</taxon>
        <taxon>Metazoa</taxon>
        <taxon>Ecdysozoa</taxon>
        <taxon>Arthropoda</taxon>
        <taxon>Chelicerata</taxon>
        <taxon>Arachnida</taxon>
        <taxon>Acari</taxon>
        <taxon>Parasitiformes</taxon>
        <taxon>Ixodida</taxon>
        <taxon>Ixodoidea</taxon>
        <taxon>Ixodidae</taxon>
        <taxon>Rhipicephalinae</taxon>
        <taxon>Rhipicephalus</taxon>
        <taxon>Boophilus</taxon>
    </lineage>
</organism>
<evidence type="ECO:0000256" key="1">
    <source>
        <dbReference type="SAM" id="MobiDB-lite"/>
    </source>
</evidence>
<proteinExistence type="predicted"/>
<evidence type="ECO:0000259" key="2">
    <source>
        <dbReference type="PROSITE" id="PS50191"/>
    </source>
</evidence>
<dbReference type="InterPro" id="IPR036865">
    <property type="entry name" value="CRAL-TRIO_dom_sf"/>
</dbReference>
<dbReference type="InterPro" id="IPR001251">
    <property type="entry name" value="CRAL-TRIO_dom"/>
</dbReference>
<name>A0A9J6F3J0_RHIMP</name>